<sequence>MEGRGAREEIKEQEAEEEREEGNNHEELSHGHEHGEDESGGQDNEDPSDVLHPEGAGLLTLLLWTAVSSPPLLLHHVQLSFLLKLQDGNSNLCSLRSEPNSPAASGSRDDWKDKQPADKQRRHFPQTLFD</sequence>
<evidence type="ECO:0000256" key="1">
    <source>
        <dbReference type="SAM" id="MobiDB-lite"/>
    </source>
</evidence>
<gene>
    <name evidence="2" type="ORF">EYF80_012493</name>
</gene>
<dbReference type="Proteomes" id="UP000314294">
    <property type="component" value="Unassembled WGS sequence"/>
</dbReference>
<feature type="region of interest" description="Disordered" evidence="1">
    <location>
        <begin position="1"/>
        <end position="53"/>
    </location>
</feature>
<organism evidence="2 3">
    <name type="scientific">Liparis tanakae</name>
    <name type="common">Tanaka's snailfish</name>
    <dbReference type="NCBI Taxonomy" id="230148"/>
    <lineage>
        <taxon>Eukaryota</taxon>
        <taxon>Metazoa</taxon>
        <taxon>Chordata</taxon>
        <taxon>Craniata</taxon>
        <taxon>Vertebrata</taxon>
        <taxon>Euteleostomi</taxon>
        <taxon>Actinopterygii</taxon>
        <taxon>Neopterygii</taxon>
        <taxon>Teleostei</taxon>
        <taxon>Neoteleostei</taxon>
        <taxon>Acanthomorphata</taxon>
        <taxon>Eupercaria</taxon>
        <taxon>Perciformes</taxon>
        <taxon>Cottioidei</taxon>
        <taxon>Cottales</taxon>
        <taxon>Liparidae</taxon>
        <taxon>Liparis</taxon>
    </lineage>
</organism>
<dbReference type="AlphaFoldDB" id="A0A4Z2IH67"/>
<feature type="compositionally biased region" description="Basic and acidic residues" evidence="1">
    <location>
        <begin position="107"/>
        <end position="119"/>
    </location>
</feature>
<accession>A0A4Z2IH67</accession>
<dbReference type="EMBL" id="SRLO01000085">
    <property type="protein sequence ID" value="TNN77188.1"/>
    <property type="molecule type" value="Genomic_DNA"/>
</dbReference>
<protein>
    <submittedName>
        <fullName evidence="2">Uncharacterized protein</fullName>
    </submittedName>
</protein>
<reference evidence="2 3" key="1">
    <citation type="submission" date="2019-03" db="EMBL/GenBank/DDBJ databases">
        <title>First draft genome of Liparis tanakae, snailfish: a comprehensive survey of snailfish specific genes.</title>
        <authorList>
            <person name="Kim W."/>
            <person name="Song I."/>
            <person name="Jeong J.-H."/>
            <person name="Kim D."/>
            <person name="Kim S."/>
            <person name="Ryu S."/>
            <person name="Song J.Y."/>
            <person name="Lee S.K."/>
        </authorList>
    </citation>
    <scope>NUCLEOTIDE SEQUENCE [LARGE SCALE GENOMIC DNA]</scope>
    <source>
        <tissue evidence="2">Muscle</tissue>
    </source>
</reference>
<feature type="compositionally biased region" description="Basic and acidic residues" evidence="1">
    <location>
        <begin position="21"/>
        <end position="37"/>
    </location>
</feature>
<proteinExistence type="predicted"/>
<evidence type="ECO:0000313" key="3">
    <source>
        <dbReference type="Proteomes" id="UP000314294"/>
    </source>
</evidence>
<feature type="region of interest" description="Disordered" evidence="1">
    <location>
        <begin position="94"/>
        <end position="130"/>
    </location>
</feature>
<comment type="caution">
    <text evidence="2">The sequence shown here is derived from an EMBL/GenBank/DDBJ whole genome shotgun (WGS) entry which is preliminary data.</text>
</comment>
<name>A0A4Z2IH67_9TELE</name>
<evidence type="ECO:0000313" key="2">
    <source>
        <dbReference type="EMBL" id="TNN77188.1"/>
    </source>
</evidence>
<feature type="compositionally biased region" description="Acidic residues" evidence="1">
    <location>
        <begin position="38"/>
        <end position="48"/>
    </location>
</feature>
<feature type="compositionally biased region" description="Polar residues" evidence="1">
    <location>
        <begin position="94"/>
        <end position="104"/>
    </location>
</feature>
<feature type="compositionally biased region" description="Basic and acidic residues" evidence="1">
    <location>
        <begin position="1"/>
        <end position="13"/>
    </location>
</feature>
<keyword evidence="3" id="KW-1185">Reference proteome</keyword>